<feature type="domain" description="Urease accessory protein UreH-like transmembrane" evidence="2">
    <location>
        <begin position="4"/>
        <end position="181"/>
    </location>
</feature>
<dbReference type="InterPro" id="IPR039447">
    <property type="entry name" value="UreH-like_TM_dom"/>
</dbReference>
<evidence type="ECO:0000313" key="4">
    <source>
        <dbReference type="Proteomes" id="UP000092627"/>
    </source>
</evidence>
<keyword evidence="1" id="KW-1133">Transmembrane helix</keyword>
<feature type="transmembrane region" description="Helical" evidence="1">
    <location>
        <begin position="132"/>
        <end position="154"/>
    </location>
</feature>
<organism evidence="3 4">
    <name type="scientific">Marinomonas aquimarina</name>
    <dbReference type="NCBI Taxonomy" id="295068"/>
    <lineage>
        <taxon>Bacteria</taxon>
        <taxon>Pseudomonadati</taxon>
        <taxon>Pseudomonadota</taxon>
        <taxon>Gammaproteobacteria</taxon>
        <taxon>Oceanospirillales</taxon>
        <taxon>Oceanospirillaceae</taxon>
        <taxon>Marinomonas</taxon>
    </lineage>
</organism>
<feature type="transmembrane region" description="Helical" evidence="1">
    <location>
        <begin position="52"/>
        <end position="73"/>
    </location>
</feature>
<evidence type="ECO:0000256" key="1">
    <source>
        <dbReference type="SAM" id="Phobius"/>
    </source>
</evidence>
<protein>
    <recommendedName>
        <fullName evidence="2">Urease accessory protein UreH-like transmembrane domain-containing protein</fullName>
    </recommendedName>
</protein>
<dbReference type="Pfam" id="PF13386">
    <property type="entry name" value="DsbD_2"/>
    <property type="match status" value="1"/>
</dbReference>
<reference evidence="3 4" key="1">
    <citation type="submission" date="2016-06" db="EMBL/GenBank/DDBJ databases">
        <authorList>
            <person name="Kjaerup R.B."/>
            <person name="Dalgaard T.S."/>
            <person name="Juul-Madsen H.R."/>
        </authorList>
    </citation>
    <scope>NUCLEOTIDE SEQUENCE [LARGE SCALE GENOMIC DNA]</scope>
    <source>
        <strain evidence="3 4">CECT 5080</strain>
    </source>
</reference>
<keyword evidence="1" id="KW-0472">Membrane</keyword>
<proteinExistence type="predicted"/>
<dbReference type="EMBL" id="FLOC01000011">
    <property type="protein sequence ID" value="SBS32037.1"/>
    <property type="molecule type" value="Genomic_DNA"/>
</dbReference>
<dbReference type="AlphaFoldDB" id="A0A1A8TIP8"/>
<keyword evidence="4" id="KW-1185">Reference proteome</keyword>
<gene>
    <name evidence="3" type="ORF">MAQ5080_02146</name>
</gene>
<feature type="transmembrane region" description="Helical" evidence="1">
    <location>
        <begin position="21"/>
        <end position="40"/>
    </location>
</feature>
<name>A0A1A8TIP8_9GAMM</name>
<keyword evidence="1" id="KW-0812">Transmembrane</keyword>
<dbReference type="Proteomes" id="UP000092627">
    <property type="component" value="Unassembled WGS sequence"/>
</dbReference>
<dbReference type="STRING" id="295068.MAQ5080_02146"/>
<dbReference type="PANTHER" id="PTHR42208">
    <property type="entry name" value="HEAVY METAL TRANSPORTER-RELATED"/>
    <property type="match status" value="1"/>
</dbReference>
<feature type="transmembrane region" description="Helical" evidence="1">
    <location>
        <begin position="166"/>
        <end position="186"/>
    </location>
</feature>
<dbReference type="PANTHER" id="PTHR42208:SF1">
    <property type="entry name" value="HEAVY METAL TRANSPORTER"/>
    <property type="match status" value="1"/>
</dbReference>
<evidence type="ECO:0000259" key="2">
    <source>
        <dbReference type="Pfam" id="PF13386"/>
    </source>
</evidence>
<sequence>MLSVGERASSVNIVAYNLGRVLSYALFTLLLAATLQFGLSHYYNDLMVPLRTFAGVLLVLMGLYLCGISRLILKVESLGRYAWRLLQPLAKSFLPIQTPAQALAAGLVWGWLPCGLVYSTVLWATSLGSISLSMTAIFGFAIGTLPAMLLAGLFAQQIKALWQQLYLKWIFGSLISLYGLYSIPYFKNLLSGVV</sequence>
<accession>A0A1A8TIP8</accession>
<evidence type="ECO:0000313" key="3">
    <source>
        <dbReference type="EMBL" id="SBS32037.1"/>
    </source>
</evidence>